<organism evidence="1">
    <name type="scientific">marine metagenome</name>
    <dbReference type="NCBI Taxonomy" id="408172"/>
    <lineage>
        <taxon>unclassified sequences</taxon>
        <taxon>metagenomes</taxon>
        <taxon>ecological metagenomes</taxon>
    </lineage>
</organism>
<protein>
    <submittedName>
        <fullName evidence="1">Uncharacterized protein</fullName>
    </submittedName>
</protein>
<gene>
    <name evidence="1" type="ORF">METZ01_LOCUS103551</name>
</gene>
<reference evidence="1" key="1">
    <citation type="submission" date="2018-05" db="EMBL/GenBank/DDBJ databases">
        <authorList>
            <person name="Lanie J.A."/>
            <person name="Ng W.-L."/>
            <person name="Kazmierczak K.M."/>
            <person name="Andrzejewski T.M."/>
            <person name="Davidsen T.M."/>
            <person name="Wayne K.J."/>
            <person name="Tettelin H."/>
            <person name="Glass J.I."/>
            <person name="Rusch D."/>
            <person name="Podicherti R."/>
            <person name="Tsui H.-C.T."/>
            <person name="Winkler M.E."/>
        </authorList>
    </citation>
    <scope>NUCLEOTIDE SEQUENCE</scope>
</reference>
<dbReference type="EMBL" id="UINC01011492">
    <property type="protein sequence ID" value="SVA50697.1"/>
    <property type="molecule type" value="Genomic_DNA"/>
</dbReference>
<proteinExistence type="predicted"/>
<dbReference type="AlphaFoldDB" id="A0A381WFE5"/>
<name>A0A381WFE5_9ZZZZ</name>
<accession>A0A381WFE5</accession>
<evidence type="ECO:0000313" key="1">
    <source>
        <dbReference type="EMBL" id="SVA50697.1"/>
    </source>
</evidence>
<sequence length="71" mass="7835">MASNGCWSSAYKVPCFLMLFESNDFLSLRFSNGGCSLKSAGACLARLNKAARFYDSLTDKWFRALALSPVQ</sequence>